<gene>
    <name evidence="3" type="ORF">FBEOM_6733</name>
</gene>
<dbReference type="AlphaFoldDB" id="A0A9P5AIX4"/>
<protein>
    <submittedName>
        <fullName evidence="3">Uncharacterized protein</fullName>
    </submittedName>
</protein>
<organism evidence="3 4">
    <name type="scientific">Fusarium beomiforme</name>
    <dbReference type="NCBI Taxonomy" id="44412"/>
    <lineage>
        <taxon>Eukaryota</taxon>
        <taxon>Fungi</taxon>
        <taxon>Dikarya</taxon>
        <taxon>Ascomycota</taxon>
        <taxon>Pezizomycotina</taxon>
        <taxon>Sordariomycetes</taxon>
        <taxon>Hypocreomycetidae</taxon>
        <taxon>Hypocreales</taxon>
        <taxon>Nectriaceae</taxon>
        <taxon>Fusarium</taxon>
        <taxon>Fusarium burgessii species complex</taxon>
    </lineage>
</organism>
<evidence type="ECO:0000313" key="4">
    <source>
        <dbReference type="Proteomes" id="UP000730481"/>
    </source>
</evidence>
<evidence type="ECO:0000256" key="1">
    <source>
        <dbReference type="SAM" id="MobiDB-lite"/>
    </source>
</evidence>
<feature type="transmembrane region" description="Helical" evidence="2">
    <location>
        <begin position="128"/>
        <end position="150"/>
    </location>
</feature>
<keyword evidence="2" id="KW-0472">Membrane</keyword>
<comment type="caution">
    <text evidence="3">The sequence shown here is derived from an EMBL/GenBank/DDBJ whole genome shotgun (WGS) entry which is preliminary data.</text>
</comment>
<feature type="compositionally biased region" description="Basic and acidic residues" evidence="1">
    <location>
        <begin position="12"/>
        <end position="23"/>
    </location>
</feature>
<reference evidence="3" key="1">
    <citation type="journal article" date="2017" name="Mycologia">
        <title>Fusarium algeriense, sp. nov., a novel toxigenic crown rot pathogen of durum wheat from Algeria is nested in the Fusarium burgessii species complex.</title>
        <authorList>
            <person name="Laraba I."/>
            <person name="Keddad A."/>
            <person name="Boureghda H."/>
            <person name="Abdallah N."/>
            <person name="Vaughan M.M."/>
            <person name="Proctor R.H."/>
            <person name="Busman M."/>
            <person name="O'Donnell K."/>
        </authorList>
    </citation>
    <scope>NUCLEOTIDE SEQUENCE</scope>
    <source>
        <strain evidence="3">NRRL 25174</strain>
    </source>
</reference>
<name>A0A9P5AIX4_9HYPO</name>
<sequence>MSCNDNSNNDTPNREASDGEGTSHRRPPLMYIIGTTQYPVDRNDAIISPQPVRIYLSLVGQDPIPRVDNIPHVDNTGIAINNREIGIDTTAVTLDQVNELDDRIEDLHVIVYELQASNARRLKLSRRLCGLSLWFFLFSLLIWFLIYLLGTKEFWSVFDLDCSADS</sequence>
<accession>A0A9P5AIX4</accession>
<keyword evidence="2" id="KW-1133">Transmembrane helix</keyword>
<keyword evidence="4" id="KW-1185">Reference proteome</keyword>
<evidence type="ECO:0000256" key="2">
    <source>
        <dbReference type="SAM" id="Phobius"/>
    </source>
</evidence>
<dbReference type="EMBL" id="PVQB02000288">
    <property type="protein sequence ID" value="KAF4339319.1"/>
    <property type="molecule type" value="Genomic_DNA"/>
</dbReference>
<feature type="region of interest" description="Disordered" evidence="1">
    <location>
        <begin position="1"/>
        <end position="28"/>
    </location>
</feature>
<reference evidence="3" key="2">
    <citation type="submission" date="2020-02" db="EMBL/GenBank/DDBJ databases">
        <title>Identification and distribution of gene clusters putatively required for synthesis of sphingolipid metabolism inhibitors in phylogenetically diverse species of the filamentous fungus Fusarium.</title>
        <authorList>
            <person name="Kim H.-S."/>
            <person name="Busman M."/>
            <person name="Brown D.W."/>
            <person name="Divon H."/>
            <person name="Uhlig S."/>
            <person name="Proctor R.H."/>
        </authorList>
    </citation>
    <scope>NUCLEOTIDE SEQUENCE</scope>
    <source>
        <strain evidence="3">NRRL 25174</strain>
    </source>
</reference>
<evidence type="ECO:0000313" key="3">
    <source>
        <dbReference type="EMBL" id="KAF4339319.1"/>
    </source>
</evidence>
<keyword evidence="2" id="KW-0812">Transmembrane</keyword>
<feature type="compositionally biased region" description="Polar residues" evidence="1">
    <location>
        <begin position="1"/>
        <end position="11"/>
    </location>
</feature>
<proteinExistence type="predicted"/>
<dbReference type="Proteomes" id="UP000730481">
    <property type="component" value="Unassembled WGS sequence"/>
</dbReference>